<name>A0A1R3UZC5_9HYPH</name>
<keyword evidence="2" id="KW-1185">Reference proteome</keyword>
<dbReference type="EMBL" id="FTPD01000001">
    <property type="protein sequence ID" value="SIT52990.1"/>
    <property type="molecule type" value="Genomic_DNA"/>
</dbReference>
<organism evidence="1 2">
    <name type="scientific">Mesorhizobium prunaredense</name>
    <dbReference type="NCBI Taxonomy" id="1631249"/>
    <lineage>
        <taxon>Bacteria</taxon>
        <taxon>Pseudomonadati</taxon>
        <taxon>Pseudomonadota</taxon>
        <taxon>Alphaproteobacteria</taxon>
        <taxon>Hyphomicrobiales</taxon>
        <taxon>Phyllobacteriaceae</taxon>
        <taxon>Mesorhizobium</taxon>
    </lineage>
</organism>
<protein>
    <submittedName>
        <fullName evidence="1">Uncharacterized protein</fullName>
    </submittedName>
</protein>
<sequence length="53" mass="5829">MEVRHLFSSLQCFQTRECEFPADEGMVSMLVAVATGGLPSVGWHSRNSCPTLD</sequence>
<proteinExistence type="predicted"/>
<evidence type="ECO:0000313" key="2">
    <source>
        <dbReference type="Proteomes" id="UP000188388"/>
    </source>
</evidence>
<accession>A0A1R3UZC5</accession>
<dbReference type="AlphaFoldDB" id="A0A1R3UZC5"/>
<evidence type="ECO:0000313" key="1">
    <source>
        <dbReference type="EMBL" id="SIT52990.1"/>
    </source>
</evidence>
<gene>
    <name evidence="1" type="ORF">BQ8794_10360</name>
</gene>
<dbReference type="Proteomes" id="UP000188388">
    <property type="component" value="Unassembled WGS sequence"/>
</dbReference>
<reference evidence="2" key="1">
    <citation type="submission" date="2017-01" db="EMBL/GenBank/DDBJ databases">
        <authorList>
            <person name="Brunel B."/>
        </authorList>
    </citation>
    <scope>NUCLEOTIDE SEQUENCE [LARGE SCALE GENOMIC DNA]</scope>
</reference>